<dbReference type="STRING" id="897.B2D07_08945"/>
<dbReference type="RefSeq" id="WP_020876435.1">
    <property type="nucleotide sequence ID" value="NZ_ATHJ01000074.1"/>
</dbReference>
<evidence type="ECO:0000256" key="1">
    <source>
        <dbReference type="SAM" id="Coils"/>
    </source>
</evidence>
<organism evidence="2 3">
    <name type="scientific">Desulfococcus multivorans DSM 2059</name>
    <dbReference type="NCBI Taxonomy" id="1121405"/>
    <lineage>
        <taxon>Bacteria</taxon>
        <taxon>Pseudomonadati</taxon>
        <taxon>Thermodesulfobacteriota</taxon>
        <taxon>Desulfobacteria</taxon>
        <taxon>Desulfobacterales</taxon>
        <taxon>Desulfococcaceae</taxon>
        <taxon>Desulfococcus</taxon>
    </lineage>
</organism>
<dbReference type="PANTHER" id="PTHR38664">
    <property type="entry name" value="SLR0058 PROTEIN"/>
    <property type="match status" value="1"/>
</dbReference>
<keyword evidence="1" id="KW-0175">Coiled coil</keyword>
<dbReference type="PANTHER" id="PTHR38664:SF1">
    <property type="entry name" value="SLR0058 PROTEIN"/>
    <property type="match status" value="1"/>
</dbReference>
<evidence type="ECO:0008006" key="4">
    <source>
        <dbReference type="Google" id="ProtNLM"/>
    </source>
</evidence>
<protein>
    <recommendedName>
        <fullName evidence="4">Polyhydroxyalkanoate synthesis regulator phasin</fullName>
    </recommendedName>
</protein>
<accession>S7TWW9</accession>
<dbReference type="EMBL" id="ATHJ01000074">
    <property type="protein sequence ID" value="EPR41571.1"/>
    <property type="molecule type" value="Genomic_DNA"/>
</dbReference>
<evidence type="ECO:0000313" key="2">
    <source>
        <dbReference type="EMBL" id="EPR41571.1"/>
    </source>
</evidence>
<evidence type="ECO:0000313" key="3">
    <source>
        <dbReference type="Proteomes" id="UP000014977"/>
    </source>
</evidence>
<gene>
    <name evidence="2" type="ORF">dsmv_2004</name>
</gene>
<name>S7TWW9_DESML</name>
<feature type="coiled-coil region" evidence="1">
    <location>
        <begin position="20"/>
        <end position="47"/>
    </location>
</feature>
<comment type="caution">
    <text evidence="2">The sequence shown here is derived from an EMBL/GenBank/DDBJ whole genome shotgun (WGS) entry which is preliminary data.</text>
</comment>
<dbReference type="Proteomes" id="UP000014977">
    <property type="component" value="Unassembled WGS sequence"/>
</dbReference>
<reference evidence="2 3" key="1">
    <citation type="journal article" date="2013" name="Genome Announc.">
        <title>Draft genome sequences for three mercury-methylating, sulfate-reducing bacteria.</title>
        <authorList>
            <person name="Brown S.D."/>
            <person name="Hurt R.A.Jr."/>
            <person name="Gilmour C.C."/>
            <person name="Elias D.A."/>
        </authorList>
    </citation>
    <scope>NUCLEOTIDE SEQUENCE [LARGE SCALE GENOMIC DNA]</scope>
    <source>
        <strain evidence="2 3">DSM 2059</strain>
    </source>
</reference>
<sequence>MLEDIKKGLMTGLGAVLLTKEKIEESVDKLVKESKIKEEDARKLIEELAGTGQKQAKKVETDVSDFFKKTLSGMNVARKDEIVDLKRRIDALEVRLSVLEGREGEGA</sequence>
<dbReference type="OrthoDB" id="2134917at2"/>
<keyword evidence="3" id="KW-1185">Reference proteome</keyword>
<dbReference type="InterPro" id="IPR008769">
    <property type="entry name" value="PhaF_PhaI"/>
</dbReference>
<dbReference type="eggNOG" id="COG3937">
    <property type="taxonomic scope" value="Bacteria"/>
</dbReference>
<dbReference type="AlphaFoldDB" id="S7TWW9"/>
<proteinExistence type="predicted"/>
<feature type="coiled-coil region" evidence="1">
    <location>
        <begin position="75"/>
        <end position="102"/>
    </location>
</feature>